<reference evidence="3 4" key="1">
    <citation type="submission" date="2018-07" db="EMBL/GenBank/DDBJ databases">
        <title>Genomic Encyclopedia of Type Strains, Phase III (KMG-III): the genomes of soil and plant-associated and newly described type strains.</title>
        <authorList>
            <person name="Whitman W."/>
        </authorList>
    </citation>
    <scope>NUCLEOTIDE SEQUENCE [LARGE SCALE GENOMIC DNA]</scope>
    <source>
        <strain evidence="3 4">CECT 8488</strain>
    </source>
</reference>
<accession>A0A3D9HXI8</accession>
<organism evidence="3 4">
    <name type="scientific">Aestuariispira insulae</name>
    <dbReference type="NCBI Taxonomy" id="1461337"/>
    <lineage>
        <taxon>Bacteria</taxon>
        <taxon>Pseudomonadati</taxon>
        <taxon>Pseudomonadota</taxon>
        <taxon>Alphaproteobacteria</taxon>
        <taxon>Rhodospirillales</taxon>
        <taxon>Kiloniellaceae</taxon>
        <taxon>Aestuariispira</taxon>
    </lineage>
</organism>
<evidence type="ECO:0000313" key="3">
    <source>
        <dbReference type="EMBL" id="RED53616.1"/>
    </source>
</evidence>
<dbReference type="AlphaFoldDB" id="A0A3D9HXI8"/>
<evidence type="ECO:0000256" key="1">
    <source>
        <dbReference type="SAM" id="MobiDB-lite"/>
    </source>
</evidence>
<keyword evidence="4" id="KW-1185">Reference proteome</keyword>
<evidence type="ECO:0000313" key="4">
    <source>
        <dbReference type="Proteomes" id="UP000256845"/>
    </source>
</evidence>
<dbReference type="GO" id="GO:0035438">
    <property type="term" value="F:cyclic-di-GMP binding"/>
    <property type="evidence" value="ECO:0007669"/>
    <property type="project" value="InterPro"/>
</dbReference>
<feature type="region of interest" description="Disordered" evidence="1">
    <location>
        <begin position="91"/>
        <end position="115"/>
    </location>
</feature>
<dbReference type="OrthoDB" id="7210926at2"/>
<dbReference type="EMBL" id="QRDW01000001">
    <property type="protein sequence ID" value="RED53616.1"/>
    <property type="molecule type" value="Genomic_DNA"/>
</dbReference>
<name>A0A3D9HXI8_9PROT</name>
<dbReference type="Proteomes" id="UP000256845">
    <property type="component" value="Unassembled WGS sequence"/>
</dbReference>
<proteinExistence type="predicted"/>
<dbReference type="RefSeq" id="WP_115934739.1">
    <property type="nucleotide sequence ID" value="NZ_QRDW01000001.1"/>
</dbReference>
<sequence length="115" mass="12747">MTDRDNRNTPPRRDTPRHMASFQAMVETVDGGHVCTVVNLSRDGAMVKGAIDNEAGSLVIIDIPKIGRLKAMVAWNDGETFGLSFDFKRSPSPIAPENVEETVRELPPQSDRRKN</sequence>
<evidence type="ECO:0000259" key="2">
    <source>
        <dbReference type="Pfam" id="PF07238"/>
    </source>
</evidence>
<dbReference type="Pfam" id="PF07238">
    <property type="entry name" value="PilZ"/>
    <property type="match status" value="1"/>
</dbReference>
<protein>
    <submittedName>
        <fullName evidence="3">PilZ domain-containing protein</fullName>
    </submittedName>
</protein>
<dbReference type="SUPFAM" id="SSF141371">
    <property type="entry name" value="PilZ domain-like"/>
    <property type="match status" value="1"/>
</dbReference>
<comment type="caution">
    <text evidence="3">The sequence shown here is derived from an EMBL/GenBank/DDBJ whole genome shotgun (WGS) entry which is preliminary data.</text>
</comment>
<gene>
    <name evidence="3" type="ORF">DFP90_101407</name>
</gene>
<dbReference type="InterPro" id="IPR009875">
    <property type="entry name" value="PilZ_domain"/>
</dbReference>
<feature type="domain" description="PilZ" evidence="2">
    <location>
        <begin position="12"/>
        <end position="86"/>
    </location>
</feature>